<proteinExistence type="predicted"/>
<sequence length="888" mass="95426">MRHAPRLQLRHGQIALVLATTLAMLASLLAVELVRSPARAWKPYTHTWSADLALVDAADGSVEVAGGTYPLDERVAAALLAAPDHYRAGVIGPDAFPDLVMGQSVVHPGTEPGPDGVPTATTGDWLVHVLDEAWAAQEDPRYTALERQQVLAFAYGFLTHASGDVWAHTFVNEYAEGVFPALEEVASDAEAAAVALRHIVVEGYVGEVTRGFDAHPDREPVEGGVSDDSTPRVGLAAPPDLFVWETFVERPRVPGGRFGGRAFADAPANGQPTAERGPLIGGFYGLHDSLLRTAITPAGKLPWSKSKVRRKVAQCATVGCRVRKVAEQAGRRYALEWSEDVAAGLERWGRVGEAFVLGLFEPAVRREAQDDLCRNDGPEDSATRRVCEEAVSTIDTMLWFLQDERYLTTQGPRIGSMLGAPDRFLKAWDRFRRVMRFVEDRLDFLVPQPLAELVTRAEEWLGELVNDAISKVLGFDLEVWFDALRSPGTYLDGTYGRDLPGSLSVFNDRDLFPEDARERVDALLGLDTDLDERGKHPPGTELDLDTFSPLANTAVLSRLVLLDGAALDDLLTDLLGRPVATYSAGTGGDPDRLVRRNVMTWSLGGGEPWLRNIDSDHAWRRDGQPIWCTPTLVGSCEAESEAVPRDAALDGGTGTMPLWESCVLRPAFRTLFADWQRKGPFDPFPAYGDDPSGDVVNDPAPPESSLAVVSGARSGGFVAPGTVLRVDAEETDDRGRVFAPEDLVVRVRVGSEPLVSGPPGTTVTLPSRSGPVEVRHQGGDPCHPVDEPKGGLVTYDVDATRPSSGAVSRTRSPAPSPGRSTGRSPTPGPASVRRPRPSATSAHPGRQPSCPGAACCRRTTWGRGTTPTATMPSTSSATPRCSASAGSS</sequence>
<accession>A0A6J6TIY4</accession>
<gene>
    <name evidence="2" type="ORF">UFOPK2761_01707</name>
</gene>
<dbReference type="EMBL" id="CAEZYQ010000012">
    <property type="protein sequence ID" value="CAB4746713.1"/>
    <property type="molecule type" value="Genomic_DNA"/>
</dbReference>
<feature type="region of interest" description="Disordered" evidence="1">
    <location>
        <begin position="211"/>
        <end position="230"/>
    </location>
</feature>
<feature type="region of interest" description="Disordered" evidence="1">
    <location>
        <begin position="754"/>
        <end position="888"/>
    </location>
</feature>
<dbReference type="AlphaFoldDB" id="A0A6J6TIY4"/>
<reference evidence="2" key="1">
    <citation type="submission" date="2020-05" db="EMBL/GenBank/DDBJ databases">
        <authorList>
            <person name="Chiriac C."/>
            <person name="Salcher M."/>
            <person name="Ghai R."/>
            <person name="Kavagutti S V."/>
        </authorList>
    </citation>
    <scope>NUCLEOTIDE SEQUENCE</scope>
</reference>
<feature type="compositionally biased region" description="Basic and acidic residues" evidence="1">
    <location>
        <begin position="773"/>
        <end position="789"/>
    </location>
</feature>
<organism evidence="2">
    <name type="scientific">freshwater metagenome</name>
    <dbReference type="NCBI Taxonomy" id="449393"/>
    <lineage>
        <taxon>unclassified sequences</taxon>
        <taxon>metagenomes</taxon>
        <taxon>ecological metagenomes</taxon>
    </lineage>
</organism>
<name>A0A6J6TIY4_9ZZZZ</name>
<feature type="compositionally biased region" description="Low complexity" evidence="1">
    <location>
        <begin position="854"/>
        <end position="879"/>
    </location>
</feature>
<feature type="compositionally biased region" description="Basic and acidic residues" evidence="1">
    <location>
        <begin position="211"/>
        <end position="221"/>
    </location>
</feature>
<evidence type="ECO:0000313" key="2">
    <source>
        <dbReference type="EMBL" id="CAB4746713.1"/>
    </source>
</evidence>
<protein>
    <submittedName>
        <fullName evidence="2">Unannotated protein</fullName>
    </submittedName>
</protein>
<evidence type="ECO:0000256" key="1">
    <source>
        <dbReference type="SAM" id="MobiDB-lite"/>
    </source>
</evidence>
<feature type="compositionally biased region" description="Polar residues" evidence="1">
    <location>
        <begin position="801"/>
        <end position="824"/>
    </location>
</feature>